<dbReference type="AlphaFoldDB" id="A0A9W6RAT4"/>
<evidence type="ECO:0000313" key="5">
    <source>
        <dbReference type="Proteomes" id="UP001165136"/>
    </source>
</evidence>
<dbReference type="SMART" id="SM00490">
    <property type="entry name" value="HELICc"/>
    <property type="match status" value="1"/>
</dbReference>
<name>A0A9W6RAT4_9PSEU</name>
<evidence type="ECO:0000259" key="3">
    <source>
        <dbReference type="PROSITE" id="PS51194"/>
    </source>
</evidence>
<gene>
    <name evidence="4" type="ORF">Atai01_79590</name>
</gene>
<dbReference type="InterPro" id="IPR027417">
    <property type="entry name" value="P-loop_NTPase"/>
</dbReference>
<accession>A0A9W6RAT4</accession>
<feature type="compositionally biased region" description="Acidic residues" evidence="1">
    <location>
        <begin position="352"/>
        <end position="371"/>
    </location>
</feature>
<dbReference type="GO" id="GO:0005829">
    <property type="term" value="C:cytosol"/>
    <property type="evidence" value="ECO:0007669"/>
    <property type="project" value="TreeGrafter"/>
</dbReference>
<keyword evidence="4" id="KW-0347">Helicase</keyword>
<keyword evidence="4" id="KW-0547">Nucleotide-binding</keyword>
<dbReference type="GO" id="GO:0005524">
    <property type="term" value="F:ATP binding"/>
    <property type="evidence" value="ECO:0007669"/>
    <property type="project" value="InterPro"/>
</dbReference>
<organism evidence="4 5">
    <name type="scientific">Amycolatopsis taiwanensis</name>
    <dbReference type="NCBI Taxonomy" id="342230"/>
    <lineage>
        <taxon>Bacteria</taxon>
        <taxon>Bacillati</taxon>
        <taxon>Actinomycetota</taxon>
        <taxon>Actinomycetes</taxon>
        <taxon>Pseudonocardiales</taxon>
        <taxon>Pseudonocardiaceae</taxon>
        <taxon>Amycolatopsis</taxon>
    </lineage>
</organism>
<dbReference type="PROSITE" id="PS51192">
    <property type="entry name" value="HELICASE_ATP_BIND_1"/>
    <property type="match status" value="1"/>
</dbReference>
<reference evidence="4" key="1">
    <citation type="submission" date="2023-03" db="EMBL/GenBank/DDBJ databases">
        <title>Amycolatopsis taiwanensis NBRC 103393.</title>
        <authorList>
            <person name="Ichikawa N."/>
            <person name="Sato H."/>
            <person name="Tonouchi N."/>
        </authorList>
    </citation>
    <scope>NUCLEOTIDE SEQUENCE</scope>
    <source>
        <strain evidence="4">NBRC 103393</strain>
    </source>
</reference>
<dbReference type="Gene3D" id="3.40.50.300">
    <property type="entry name" value="P-loop containing nucleotide triphosphate hydrolases"/>
    <property type="match status" value="2"/>
</dbReference>
<keyword evidence="5" id="KW-1185">Reference proteome</keyword>
<dbReference type="GO" id="GO:0003677">
    <property type="term" value="F:DNA binding"/>
    <property type="evidence" value="ECO:0007669"/>
    <property type="project" value="InterPro"/>
</dbReference>
<dbReference type="InterPro" id="IPR006935">
    <property type="entry name" value="Helicase/UvrB_N"/>
</dbReference>
<dbReference type="SMART" id="SM00487">
    <property type="entry name" value="DEXDc"/>
    <property type="match status" value="1"/>
</dbReference>
<protein>
    <submittedName>
        <fullName evidence="4">DEAD/DEAH box helicase</fullName>
    </submittedName>
</protein>
<dbReference type="GO" id="GO:0004386">
    <property type="term" value="F:helicase activity"/>
    <property type="evidence" value="ECO:0007669"/>
    <property type="project" value="UniProtKB-KW"/>
</dbReference>
<dbReference type="Pfam" id="PF00271">
    <property type="entry name" value="Helicase_C"/>
    <property type="match status" value="1"/>
</dbReference>
<dbReference type="InterPro" id="IPR050742">
    <property type="entry name" value="Helicase_Restrict-Modif_Enz"/>
</dbReference>
<keyword evidence="4" id="KW-0378">Hydrolase</keyword>
<dbReference type="InterPro" id="IPR001650">
    <property type="entry name" value="Helicase_C-like"/>
</dbReference>
<feature type="domain" description="Helicase ATP-binding" evidence="2">
    <location>
        <begin position="143"/>
        <end position="296"/>
    </location>
</feature>
<sequence length="524" mass="56333">MTSNYTIFDLLAVSTHTPSLIDARVASTVAGLVRDSLVREVPSEPVLAAACLGDPLSAVRRLIDVGALPDELPEEQRRSLSARLSLGSAGLSARGVLAHAGQVAVFLGLPETRGDKADPPPKSAGPAYGLFPHQRRTIAEARSLLRKGKTRLLLHMPTGSGKTRTTLSMVCDFLREQEGRAVLWFASTRELLDQAAREFHRAWGALGNREVPITAAWGGQEWCGGDLTDGLLVASLQTIYARRTEPGFLRDLGRRVGLIIFDEAHQAVAPTYRKVVQQLSAAAQPITPIIGLSATPGRTFVGSSADEELAEFFEHTKIELDTSQDGGTTSPVHYLIQQGYLAEPEFRLLGELPDDKDEPSADNDDSPELGMDENDYLNEVTGATLQLIKESHRRIIVFAASVELAHVIAATLRAVGVLADAVDGTTSPEIRDTAIRMYKSASPVPRVLVNYGVLTTGFDAPQTSGVVIARPTRSLVLYSQMVGRGIRGPKAGGNKKAVVVTVVDPTVPAFGSIAAAFTHWEDLW</sequence>
<feature type="region of interest" description="Disordered" evidence="1">
    <location>
        <begin position="351"/>
        <end position="371"/>
    </location>
</feature>
<dbReference type="PANTHER" id="PTHR47396:SF1">
    <property type="entry name" value="ATP-DEPENDENT HELICASE IRC3-RELATED"/>
    <property type="match status" value="1"/>
</dbReference>
<dbReference type="SUPFAM" id="SSF52540">
    <property type="entry name" value="P-loop containing nucleoside triphosphate hydrolases"/>
    <property type="match status" value="1"/>
</dbReference>
<proteinExistence type="predicted"/>
<dbReference type="RefSeq" id="WP_285491086.1">
    <property type="nucleotide sequence ID" value="NZ_BSTI01000035.1"/>
</dbReference>
<dbReference type="EMBL" id="BSTI01000035">
    <property type="protein sequence ID" value="GLY71340.1"/>
    <property type="molecule type" value="Genomic_DNA"/>
</dbReference>
<feature type="domain" description="Helicase C-terminal" evidence="3">
    <location>
        <begin position="383"/>
        <end position="524"/>
    </location>
</feature>
<keyword evidence="4" id="KW-0067">ATP-binding</keyword>
<evidence type="ECO:0000313" key="4">
    <source>
        <dbReference type="EMBL" id="GLY71340.1"/>
    </source>
</evidence>
<evidence type="ECO:0000259" key="2">
    <source>
        <dbReference type="PROSITE" id="PS51192"/>
    </source>
</evidence>
<dbReference type="PANTHER" id="PTHR47396">
    <property type="entry name" value="TYPE I RESTRICTION ENZYME ECOKI R PROTEIN"/>
    <property type="match status" value="1"/>
</dbReference>
<dbReference type="InterPro" id="IPR014001">
    <property type="entry name" value="Helicase_ATP-bd"/>
</dbReference>
<comment type="caution">
    <text evidence="4">The sequence shown here is derived from an EMBL/GenBank/DDBJ whole genome shotgun (WGS) entry which is preliminary data.</text>
</comment>
<evidence type="ECO:0000256" key="1">
    <source>
        <dbReference type="SAM" id="MobiDB-lite"/>
    </source>
</evidence>
<dbReference type="Proteomes" id="UP001165136">
    <property type="component" value="Unassembled WGS sequence"/>
</dbReference>
<dbReference type="Pfam" id="PF04851">
    <property type="entry name" value="ResIII"/>
    <property type="match status" value="1"/>
</dbReference>
<dbReference type="PROSITE" id="PS51194">
    <property type="entry name" value="HELICASE_CTER"/>
    <property type="match status" value="1"/>
</dbReference>
<dbReference type="GO" id="GO:0016787">
    <property type="term" value="F:hydrolase activity"/>
    <property type="evidence" value="ECO:0007669"/>
    <property type="project" value="InterPro"/>
</dbReference>